<sequence>MFDVVDTIKDKIQNSKDSIINHFQKKAAVDKSQASRNVGQRAFEFLKAFPYLVLLVSKITLDSRIPKKIRIFAGALIAYVISPVDFLPELFTGPIGFIDDLFVVVLGLRLILKHVDANIIREHWKGDQDILVLLQDILSYADVLLPAKILSKINEWLQEKGGELMVVDQDQT</sequence>
<evidence type="ECO:0000256" key="2">
    <source>
        <dbReference type="ARBA" id="ARBA00022692"/>
    </source>
</evidence>
<keyword evidence="8" id="KW-1185">Reference proteome</keyword>
<name>A0ABV6YX95_UNCC1</name>
<comment type="subcellular location">
    <subcellularLocation>
        <location evidence="1">Endomembrane system</location>
        <topology evidence="1">Multi-pass membrane protein</topology>
    </subcellularLocation>
</comment>
<evidence type="ECO:0000256" key="5">
    <source>
        <dbReference type="SAM" id="Phobius"/>
    </source>
</evidence>
<feature type="domain" description="DUF1232" evidence="6">
    <location>
        <begin position="71"/>
        <end position="106"/>
    </location>
</feature>
<evidence type="ECO:0000313" key="8">
    <source>
        <dbReference type="Proteomes" id="UP001594351"/>
    </source>
</evidence>
<feature type="transmembrane region" description="Helical" evidence="5">
    <location>
        <begin position="93"/>
        <end position="112"/>
    </location>
</feature>
<gene>
    <name evidence="7" type="ORF">ACFL27_11615</name>
</gene>
<dbReference type="EMBL" id="JBHPBY010000128">
    <property type="protein sequence ID" value="MFC1850832.1"/>
    <property type="molecule type" value="Genomic_DNA"/>
</dbReference>
<organism evidence="7 8">
    <name type="scientific">candidate division CSSED10-310 bacterium</name>
    <dbReference type="NCBI Taxonomy" id="2855610"/>
    <lineage>
        <taxon>Bacteria</taxon>
        <taxon>Bacteria division CSSED10-310</taxon>
    </lineage>
</organism>
<proteinExistence type="predicted"/>
<keyword evidence="4 5" id="KW-0472">Membrane</keyword>
<dbReference type="InterPro" id="IPR010652">
    <property type="entry name" value="DUF1232"/>
</dbReference>
<evidence type="ECO:0000256" key="3">
    <source>
        <dbReference type="ARBA" id="ARBA00022989"/>
    </source>
</evidence>
<evidence type="ECO:0000259" key="6">
    <source>
        <dbReference type="Pfam" id="PF06803"/>
    </source>
</evidence>
<protein>
    <submittedName>
        <fullName evidence="7">YkvA family protein</fullName>
    </submittedName>
</protein>
<evidence type="ECO:0000256" key="4">
    <source>
        <dbReference type="ARBA" id="ARBA00023136"/>
    </source>
</evidence>
<evidence type="ECO:0000313" key="7">
    <source>
        <dbReference type="EMBL" id="MFC1850832.1"/>
    </source>
</evidence>
<keyword evidence="3 5" id="KW-1133">Transmembrane helix</keyword>
<keyword evidence="2 5" id="KW-0812">Transmembrane</keyword>
<feature type="transmembrane region" description="Helical" evidence="5">
    <location>
        <begin position="69"/>
        <end position="87"/>
    </location>
</feature>
<dbReference type="Proteomes" id="UP001594351">
    <property type="component" value="Unassembled WGS sequence"/>
</dbReference>
<comment type="caution">
    <text evidence="7">The sequence shown here is derived from an EMBL/GenBank/DDBJ whole genome shotgun (WGS) entry which is preliminary data.</text>
</comment>
<evidence type="ECO:0000256" key="1">
    <source>
        <dbReference type="ARBA" id="ARBA00004127"/>
    </source>
</evidence>
<accession>A0ABV6YX95</accession>
<dbReference type="Pfam" id="PF06803">
    <property type="entry name" value="DUF1232"/>
    <property type="match status" value="1"/>
</dbReference>
<reference evidence="7 8" key="1">
    <citation type="submission" date="2024-09" db="EMBL/GenBank/DDBJ databases">
        <title>Laminarin stimulates single cell rates of sulfate reduction while oxygen inhibits transcriptomic activity in coastal marine sediment.</title>
        <authorList>
            <person name="Lindsay M."/>
            <person name="Orcutt B."/>
            <person name="Emerson D."/>
            <person name="Stepanauskas R."/>
            <person name="D'Angelo T."/>
        </authorList>
    </citation>
    <scope>NUCLEOTIDE SEQUENCE [LARGE SCALE GENOMIC DNA]</scope>
    <source>
        <strain evidence="7">SAG AM-311-K15</strain>
    </source>
</reference>